<keyword evidence="2" id="KW-0472">Membrane</keyword>
<dbReference type="InterPro" id="IPR007163">
    <property type="entry name" value="VCA0040-like"/>
</dbReference>
<feature type="region of interest" description="Disordered" evidence="1">
    <location>
        <begin position="1"/>
        <end position="22"/>
    </location>
</feature>
<feature type="transmembrane region" description="Helical" evidence="2">
    <location>
        <begin position="90"/>
        <end position="115"/>
    </location>
</feature>
<feature type="transmembrane region" description="Helical" evidence="2">
    <location>
        <begin position="179"/>
        <end position="206"/>
    </location>
</feature>
<dbReference type="PANTHER" id="PTHR37308">
    <property type="entry name" value="INTEGRAL MEMBRANE PROTEIN"/>
    <property type="match status" value="1"/>
</dbReference>
<evidence type="ECO:0000313" key="4">
    <source>
        <dbReference type="Proteomes" id="UP000318995"/>
    </source>
</evidence>
<dbReference type="Proteomes" id="UP000318995">
    <property type="component" value="Unassembled WGS sequence"/>
</dbReference>
<dbReference type="OrthoDB" id="9793746at2"/>
<dbReference type="EMBL" id="SJPH01000002">
    <property type="protein sequence ID" value="TWT47511.1"/>
    <property type="molecule type" value="Genomic_DNA"/>
</dbReference>
<evidence type="ECO:0008006" key="5">
    <source>
        <dbReference type="Google" id="ProtNLM"/>
    </source>
</evidence>
<keyword evidence="2" id="KW-1133">Transmembrane helix</keyword>
<organism evidence="3 4">
    <name type="scientific">Botrimarina hoheduenensis</name>
    <dbReference type="NCBI Taxonomy" id="2528000"/>
    <lineage>
        <taxon>Bacteria</taxon>
        <taxon>Pseudomonadati</taxon>
        <taxon>Planctomycetota</taxon>
        <taxon>Planctomycetia</taxon>
        <taxon>Pirellulales</taxon>
        <taxon>Lacipirellulaceae</taxon>
        <taxon>Botrimarina</taxon>
    </lineage>
</organism>
<evidence type="ECO:0000313" key="3">
    <source>
        <dbReference type="EMBL" id="TWT47511.1"/>
    </source>
</evidence>
<name>A0A5C5WBS6_9BACT</name>
<feature type="transmembrane region" description="Helical" evidence="2">
    <location>
        <begin position="227"/>
        <end position="250"/>
    </location>
</feature>
<dbReference type="PANTHER" id="PTHR37308:SF1">
    <property type="entry name" value="POLYPRENYL-PHOSPHATE TRANSPORTER"/>
    <property type="match status" value="1"/>
</dbReference>
<feature type="transmembrane region" description="Helical" evidence="2">
    <location>
        <begin position="149"/>
        <end position="167"/>
    </location>
</feature>
<gene>
    <name evidence="3" type="ORF">Pla111_11250</name>
</gene>
<accession>A0A5C5WBS6</accession>
<feature type="transmembrane region" description="Helical" evidence="2">
    <location>
        <begin position="121"/>
        <end position="137"/>
    </location>
</feature>
<evidence type="ECO:0000256" key="1">
    <source>
        <dbReference type="SAM" id="MobiDB-lite"/>
    </source>
</evidence>
<reference evidence="3 4" key="1">
    <citation type="submission" date="2019-02" db="EMBL/GenBank/DDBJ databases">
        <title>Deep-cultivation of Planctomycetes and their phenomic and genomic characterization uncovers novel biology.</title>
        <authorList>
            <person name="Wiegand S."/>
            <person name="Jogler M."/>
            <person name="Boedeker C."/>
            <person name="Pinto D."/>
            <person name="Vollmers J."/>
            <person name="Rivas-Marin E."/>
            <person name="Kohn T."/>
            <person name="Peeters S.H."/>
            <person name="Heuer A."/>
            <person name="Rast P."/>
            <person name="Oberbeckmann S."/>
            <person name="Bunk B."/>
            <person name="Jeske O."/>
            <person name="Meyerdierks A."/>
            <person name="Storesund J.E."/>
            <person name="Kallscheuer N."/>
            <person name="Luecker S."/>
            <person name="Lage O.M."/>
            <person name="Pohl T."/>
            <person name="Merkel B.J."/>
            <person name="Hornburger P."/>
            <person name="Mueller R.-W."/>
            <person name="Bruemmer F."/>
            <person name="Labrenz M."/>
            <person name="Spormann A.M."/>
            <person name="Op Den Camp H."/>
            <person name="Overmann J."/>
            <person name="Amann R."/>
            <person name="Jetten M.S.M."/>
            <person name="Mascher T."/>
            <person name="Medema M.H."/>
            <person name="Devos D.P."/>
            <person name="Kaster A.-K."/>
            <person name="Ovreas L."/>
            <person name="Rohde M."/>
            <person name="Galperin M.Y."/>
            <person name="Jogler C."/>
        </authorList>
    </citation>
    <scope>NUCLEOTIDE SEQUENCE [LARGE SCALE GENOMIC DNA]</scope>
    <source>
        <strain evidence="3 4">Pla111</strain>
    </source>
</reference>
<feature type="transmembrane region" description="Helical" evidence="2">
    <location>
        <begin position="306"/>
        <end position="328"/>
    </location>
</feature>
<proteinExistence type="predicted"/>
<comment type="caution">
    <text evidence="3">The sequence shown here is derived from an EMBL/GenBank/DDBJ whole genome shotgun (WGS) entry which is preliminary data.</text>
</comment>
<dbReference type="AlphaFoldDB" id="A0A5C5WBS6"/>
<protein>
    <recommendedName>
        <fullName evidence="5">DUF368 domain-containing protein</fullName>
    </recommendedName>
</protein>
<dbReference type="Pfam" id="PF04018">
    <property type="entry name" value="VCA0040-like"/>
    <property type="match status" value="1"/>
</dbReference>
<dbReference type="RefSeq" id="WP_146572184.1">
    <property type="nucleotide sequence ID" value="NZ_SJPH01000002.1"/>
</dbReference>
<keyword evidence="2" id="KW-0812">Transmembrane</keyword>
<sequence length="346" mass="36328">MPPTQQDPALPEKTPAKTPAETNGPLSYRIALCGLAMGAADIVPGVSGGTVALILGVYTRLLDALTHVDRRFIGNVLSGQLGAAARRIDLGFLLLLGGGIATSVVGFAGLMSYLLQTHRDVTYAAFFGLIAASGVLVGRMTGRAGKGGYAALIILGLAAAAFAAWLAGLTQLAPRPGLLYTFFSGVVAICAMILPGISGAYLLLLLGKYEEITGILHRIAKLAITPAEVATLAVFAAGCLIGLLAFSRLLRWLLARHWSPTMAALCGLMIGSLRRVWPFQRDITPEIAKFKLKVFEPYLPHAADENVIRCIAAAVIGFVLVLVIDALARRRVAKSAAKLKTSSDAA</sequence>
<evidence type="ECO:0000256" key="2">
    <source>
        <dbReference type="SAM" id="Phobius"/>
    </source>
</evidence>
<keyword evidence="4" id="KW-1185">Reference proteome</keyword>